<protein>
    <submittedName>
        <fullName evidence="2">Uncharacterized protein</fullName>
    </submittedName>
</protein>
<dbReference type="EMBL" id="JACHGW010000002">
    <property type="protein sequence ID" value="MBB6050390.1"/>
    <property type="molecule type" value="Genomic_DNA"/>
</dbReference>
<dbReference type="AlphaFoldDB" id="A0A7W9SPH3"/>
<reference evidence="2 3" key="1">
    <citation type="submission" date="2020-08" db="EMBL/GenBank/DDBJ databases">
        <title>Genomic Encyclopedia of Type Strains, Phase IV (KMG-IV): sequencing the most valuable type-strain genomes for metagenomic binning, comparative biology and taxonomic classification.</title>
        <authorList>
            <person name="Goeker M."/>
        </authorList>
    </citation>
    <scope>NUCLEOTIDE SEQUENCE [LARGE SCALE GENOMIC DNA]</scope>
    <source>
        <strain evidence="2 3">DSM 23562</strain>
    </source>
</reference>
<comment type="caution">
    <text evidence="2">The sequence shown here is derived from an EMBL/GenBank/DDBJ whole genome shotgun (WGS) entry which is preliminary data.</text>
</comment>
<evidence type="ECO:0000313" key="3">
    <source>
        <dbReference type="Proteomes" id="UP000520814"/>
    </source>
</evidence>
<keyword evidence="1" id="KW-1133">Transmembrane helix</keyword>
<evidence type="ECO:0000256" key="1">
    <source>
        <dbReference type="SAM" id="Phobius"/>
    </source>
</evidence>
<dbReference type="Proteomes" id="UP000520814">
    <property type="component" value="Unassembled WGS sequence"/>
</dbReference>
<feature type="transmembrane region" description="Helical" evidence="1">
    <location>
        <begin position="111"/>
        <end position="132"/>
    </location>
</feature>
<keyword evidence="1" id="KW-0812">Transmembrane</keyword>
<dbReference type="RefSeq" id="WP_184195256.1">
    <property type="nucleotide sequence ID" value="NZ_JACHGW010000002.1"/>
</dbReference>
<keyword evidence="3" id="KW-1185">Reference proteome</keyword>
<sequence>MSRYLELSVDGTMERVGERALRAFKRIGKVKEQDLPGAQIAGVIRIDGEPADVRISWKPGREGRVRIDIAATSDDTLSQAADSALYTYASSYKAVGWPNPERDRQERRQRLLKIGGGTLSFVLLGALIYLLVKTASYQNLR</sequence>
<name>A0A7W9SPH3_ARMRO</name>
<accession>A0A7W9SPH3</accession>
<proteinExistence type="predicted"/>
<organism evidence="2 3">
    <name type="scientific">Armatimonas rosea</name>
    <dbReference type="NCBI Taxonomy" id="685828"/>
    <lineage>
        <taxon>Bacteria</taxon>
        <taxon>Bacillati</taxon>
        <taxon>Armatimonadota</taxon>
        <taxon>Armatimonadia</taxon>
        <taxon>Armatimonadales</taxon>
        <taxon>Armatimonadaceae</taxon>
        <taxon>Armatimonas</taxon>
    </lineage>
</organism>
<keyword evidence="1" id="KW-0472">Membrane</keyword>
<gene>
    <name evidence="2" type="ORF">HNQ39_002181</name>
</gene>
<evidence type="ECO:0000313" key="2">
    <source>
        <dbReference type="EMBL" id="MBB6050390.1"/>
    </source>
</evidence>